<dbReference type="AlphaFoldDB" id="A0AAQ4D9R4"/>
<protein>
    <submittedName>
        <fullName evidence="2">Uncharacterized protein</fullName>
    </submittedName>
</protein>
<evidence type="ECO:0000313" key="3">
    <source>
        <dbReference type="Proteomes" id="UP001321473"/>
    </source>
</evidence>
<comment type="caution">
    <text evidence="2">The sequence shown here is derived from an EMBL/GenBank/DDBJ whole genome shotgun (WGS) entry which is preliminary data.</text>
</comment>
<feature type="region of interest" description="Disordered" evidence="1">
    <location>
        <begin position="100"/>
        <end position="121"/>
    </location>
</feature>
<feature type="compositionally biased region" description="Basic and acidic residues" evidence="1">
    <location>
        <begin position="100"/>
        <end position="111"/>
    </location>
</feature>
<name>A0AAQ4D9R4_AMBAM</name>
<sequence length="204" mass="22904">MLLFQLAPSHVMQSTNRPAFSARTVVSKMIFACVGAFTLPFEAKTPRICVHFPAESGGVGRAPVSKLCLVKSDEEEMSDDEDIAYIKRQKVVHYGSLEEKERQRLAEKDPAVENGSDEDSQSMDLKAAMASGNIHISDEYMDIEDEGGRDKQQLLEEFERRKKARQINVSTDDTEVKSTLREMGEPICTRSFKGNPFPCYFPTS</sequence>
<reference evidence="2 3" key="1">
    <citation type="journal article" date="2023" name="Arcadia Sci">
        <title>De novo assembly of a long-read Amblyomma americanum tick genome.</title>
        <authorList>
            <person name="Chou S."/>
            <person name="Poskanzer K.E."/>
            <person name="Rollins M."/>
            <person name="Thuy-Boun P.S."/>
        </authorList>
    </citation>
    <scope>NUCLEOTIDE SEQUENCE [LARGE SCALE GENOMIC DNA]</scope>
    <source>
        <strain evidence="2">F_SG_1</strain>
        <tissue evidence="2">Salivary glands</tissue>
    </source>
</reference>
<keyword evidence="3" id="KW-1185">Reference proteome</keyword>
<evidence type="ECO:0000256" key="1">
    <source>
        <dbReference type="SAM" id="MobiDB-lite"/>
    </source>
</evidence>
<organism evidence="2 3">
    <name type="scientific">Amblyomma americanum</name>
    <name type="common">Lone star tick</name>
    <dbReference type="NCBI Taxonomy" id="6943"/>
    <lineage>
        <taxon>Eukaryota</taxon>
        <taxon>Metazoa</taxon>
        <taxon>Ecdysozoa</taxon>
        <taxon>Arthropoda</taxon>
        <taxon>Chelicerata</taxon>
        <taxon>Arachnida</taxon>
        <taxon>Acari</taxon>
        <taxon>Parasitiformes</taxon>
        <taxon>Ixodida</taxon>
        <taxon>Ixodoidea</taxon>
        <taxon>Ixodidae</taxon>
        <taxon>Amblyomminae</taxon>
        <taxon>Amblyomma</taxon>
    </lineage>
</organism>
<accession>A0AAQ4D9R4</accession>
<dbReference type="InterPro" id="IPR036285">
    <property type="entry name" value="PRP4-like_sf"/>
</dbReference>
<dbReference type="Proteomes" id="UP001321473">
    <property type="component" value="Unassembled WGS sequence"/>
</dbReference>
<proteinExistence type="predicted"/>
<dbReference type="EMBL" id="JARKHS020033343">
    <property type="protein sequence ID" value="KAK8759204.1"/>
    <property type="molecule type" value="Genomic_DNA"/>
</dbReference>
<dbReference type="SUPFAM" id="SSF158230">
    <property type="entry name" value="PRP4-like"/>
    <property type="match status" value="1"/>
</dbReference>
<gene>
    <name evidence="2" type="ORF">V5799_003164</name>
</gene>
<evidence type="ECO:0000313" key="2">
    <source>
        <dbReference type="EMBL" id="KAK8759204.1"/>
    </source>
</evidence>